<evidence type="ECO:0000313" key="10">
    <source>
        <dbReference type="EMBL" id="QSO48118.1"/>
    </source>
</evidence>
<dbReference type="RefSeq" id="WP_206657454.1">
    <property type="nucleotide sequence ID" value="NZ_CP071182.1"/>
</dbReference>
<protein>
    <recommendedName>
        <fullName evidence="8">Biotin transporter</fullName>
    </recommendedName>
</protein>
<evidence type="ECO:0000256" key="8">
    <source>
        <dbReference type="PIRNR" id="PIRNR016661"/>
    </source>
</evidence>
<organism evidence="10 11">
    <name type="scientific">Alicyclobacillus mengziensis</name>
    <dbReference type="NCBI Taxonomy" id="2931921"/>
    <lineage>
        <taxon>Bacteria</taxon>
        <taxon>Bacillati</taxon>
        <taxon>Bacillota</taxon>
        <taxon>Bacilli</taxon>
        <taxon>Bacillales</taxon>
        <taxon>Alicyclobacillaceae</taxon>
        <taxon>Alicyclobacillus</taxon>
    </lineage>
</organism>
<evidence type="ECO:0000256" key="7">
    <source>
        <dbReference type="ARBA" id="ARBA00023136"/>
    </source>
</evidence>
<evidence type="ECO:0000256" key="3">
    <source>
        <dbReference type="ARBA" id="ARBA00022448"/>
    </source>
</evidence>
<keyword evidence="11" id="KW-1185">Reference proteome</keyword>
<dbReference type="Proteomes" id="UP000663505">
    <property type="component" value="Chromosome"/>
</dbReference>
<feature type="transmembrane region" description="Helical" evidence="9">
    <location>
        <begin position="83"/>
        <end position="102"/>
    </location>
</feature>
<feature type="transmembrane region" description="Helical" evidence="9">
    <location>
        <begin position="6"/>
        <end position="24"/>
    </location>
</feature>
<dbReference type="KEGG" id="afx:JZ786_03650"/>
<dbReference type="InterPro" id="IPR003784">
    <property type="entry name" value="BioY"/>
</dbReference>
<comment type="subcellular location">
    <subcellularLocation>
        <location evidence="1 8">Cell membrane</location>
        <topology evidence="1 8">Multi-pass membrane protein</topology>
    </subcellularLocation>
</comment>
<keyword evidence="7 8" id="KW-0472">Membrane</keyword>
<evidence type="ECO:0000256" key="5">
    <source>
        <dbReference type="ARBA" id="ARBA00022692"/>
    </source>
</evidence>
<evidence type="ECO:0000313" key="11">
    <source>
        <dbReference type="Proteomes" id="UP000663505"/>
    </source>
</evidence>
<dbReference type="PANTHER" id="PTHR34295:SF4">
    <property type="entry name" value="BIOTIN TRANSPORTER BIOY-RELATED"/>
    <property type="match status" value="1"/>
</dbReference>
<dbReference type="GO" id="GO:0015225">
    <property type="term" value="F:biotin transmembrane transporter activity"/>
    <property type="evidence" value="ECO:0007669"/>
    <property type="project" value="UniProtKB-UniRule"/>
</dbReference>
<keyword evidence="5 9" id="KW-0812">Transmembrane</keyword>
<dbReference type="GO" id="GO:0005886">
    <property type="term" value="C:plasma membrane"/>
    <property type="evidence" value="ECO:0007669"/>
    <property type="project" value="UniProtKB-SubCell"/>
</dbReference>
<gene>
    <name evidence="10" type="ORF">JZ786_03650</name>
</gene>
<sequence>MTVRGVVFSALFAALLVVLSFFSLPVGPVPIVLDNLVVLLAGALLGPLYGFFSMFLIVVLVGVGVPLLGGHGGLGLLLGPSGGYVVAWPFAALLIGLLVPRIKGRGALQYVKGFIWTEIFGVLFVDAVGAPWLMHVLHLSLAKTLAQGFYIFLPGDTIKAFIATGIWMAVRKTYPVARLVGRGGDDVVEAVQRT</sequence>
<dbReference type="Pfam" id="PF02632">
    <property type="entry name" value="BioY"/>
    <property type="match status" value="1"/>
</dbReference>
<dbReference type="PANTHER" id="PTHR34295">
    <property type="entry name" value="BIOTIN TRANSPORTER BIOY"/>
    <property type="match status" value="1"/>
</dbReference>
<feature type="transmembrane region" description="Helical" evidence="9">
    <location>
        <begin position="36"/>
        <end position="63"/>
    </location>
</feature>
<evidence type="ECO:0000256" key="4">
    <source>
        <dbReference type="ARBA" id="ARBA00022475"/>
    </source>
</evidence>
<dbReference type="EMBL" id="CP071182">
    <property type="protein sequence ID" value="QSO48118.1"/>
    <property type="molecule type" value="Genomic_DNA"/>
</dbReference>
<keyword evidence="6 9" id="KW-1133">Transmembrane helix</keyword>
<dbReference type="PIRSF" id="PIRSF016661">
    <property type="entry name" value="BioY"/>
    <property type="match status" value="1"/>
</dbReference>
<evidence type="ECO:0000256" key="9">
    <source>
        <dbReference type="SAM" id="Phobius"/>
    </source>
</evidence>
<proteinExistence type="inferred from homology"/>
<dbReference type="AlphaFoldDB" id="A0A9X7VZU6"/>
<evidence type="ECO:0000256" key="6">
    <source>
        <dbReference type="ARBA" id="ARBA00022989"/>
    </source>
</evidence>
<reference evidence="10 11" key="1">
    <citation type="submission" date="2021-02" db="EMBL/GenBank/DDBJ databases">
        <title>Alicyclobacillus curvatus sp. nov. and Alicyclobacillus mengziensis sp. nov., two acidophilic bacteria isolated from acid mine drainage.</title>
        <authorList>
            <person name="Huang Y."/>
        </authorList>
    </citation>
    <scope>NUCLEOTIDE SEQUENCE [LARGE SCALE GENOMIC DNA]</scope>
    <source>
        <strain evidence="10 11">S30H14</strain>
    </source>
</reference>
<comment type="similarity">
    <text evidence="2 8">Belongs to the BioY family.</text>
</comment>
<accession>A0A9X7VZU6</accession>
<evidence type="ECO:0000256" key="1">
    <source>
        <dbReference type="ARBA" id="ARBA00004651"/>
    </source>
</evidence>
<name>A0A9X7VZU6_9BACL</name>
<evidence type="ECO:0000256" key="2">
    <source>
        <dbReference type="ARBA" id="ARBA00010692"/>
    </source>
</evidence>
<keyword evidence="4 8" id="KW-1003">Cell membrane</keyword>
<keyword evidence="3 8" id="KW-0813">Transport</keyword>
<feature type="transmembrane region" description="Helical" evidence="9">
    <location>
        <begin position="114"/>
        <end position="137"/>
    </location>
</feature>
<dbReference type="Gene3D" id="1.10.1760.20">
    <property type="match status" value="1"/>
</dbReference>
<feature type="transmembrane region" description="Helical" evidence="9">
    <location>
        <begin position="149"/>
        <end position="170"/>
    </location>
</feature>